<evidence type="ECO:0000313" key="2">
    <source>
        <dbReference type="Proteomes" id="UP001256827"/>
    </source>
</evidence>
<protein>
    <submittedName>
        <fullName evidence="1">Ig-like domain-containing protein</fullName>
    </submittedName>
</protein>
<sequence>MVIRTPNGKLHVVWHGTDSSDTVNPYIRYSNATTGADWLATPKKLVKGQNASITSDKNGKLTIHYEDGGNIKRIESTDEFASWSGPYTVAAGTVPASMYDPTFQTEFTIPPTFFQDTGAVKYYGAINVNKKPVVTVTSPNDGLILTEGVTFDLQGSATEEDVGDVVSVFYKVNSGAAQAAASGVSKGSSTPISFDQTLTYRNKRIWLGSTDITGRDLLENTDHTLTIWAEDNKSGKSPEVTRKFRVVWNRPPTISGQDGDLGTFMQPPTVDYSAVDPEGNTFTFTEYLNGKQIRSFDGTAGENYVVQIDHDAWIRLDLNVQHEIRIRATDSAGSYSERVYTFTRTETHIEFVLNFDNPDVQAHFVLDGMPQRVLVTLERYIPEGATIESVKVCNNALDASPTWEDATNAVKTNRGYLFTNTTKTATNWAINIWVVIAKGSATERVKLNGFGGAFD</sequence>
<proteinExistence type="predicted"/>
<dbReference type="Proteomes" id="UP001256827">
    <property type="component" value="Chromosome"/>
</dbReference>
<dbReference type="EMBL" id="CP134050">
    <property type="protein sequence ID" value="WNC14255.1"/>
    <property type="molecule type" value="Genomic_DNA"/>
</dbReference>
<dbReference type="Pfam" id="PF17957">
    <property type="entry name" value="Big_7"/>
    <property type="match status" value="1"/>
</dbReference>
<dbReference type="RefSeq" id="WP_310766198.1">
    <property type="nucleotide sequence ID" value="NZ_CP134050.1"/>
</dbReference>
<organism evidence="1 2">
    <name type="scientific">Brevibacillus brevis</name>
    <name type="common">Bacillus brevis</name>
    <dbReference type="NCBI Taxonomy" id="1393"/>
    <lineage>
        <taxon>Bacteria</taxon>
        <taxon>Bacillati</taxon>
        <taxon>Bacillota</taxon>
        <taxon>Bacilli</taxon>
        <taxon>Bacillales</taxon>
        <taxon>Paenibacillaceae</taxon>
        <taxon>Brevibacillus</taxon>
    </lineage>
</organism>
<reference evidence="1 2" key="1">
    <citation type="submission" date="2023-09" db="EMBL/GenBank/DDBJ databases">
        <title>Complete Genome and Methylome dissection of Bacillus brevis NEB573 original source of BbsI restriction endonuclease.</title>
        <authorList>
            <person name="Fomenkov A."/>
            <person name="Roberts R.D."/>
        </authorList>
    </citation>
    <scope>NUCLEOTIDE SEQUENCE [LARGE SCALE GENOMIC DNA]</scope>
    <source>
        <strain evidence="1 2">NEB573</strain>
    </source>
</reference>
<gene>
    <name evidence="1" type="ORF">RGB73_26835</name>
</gene>
<name>A0ABY9T2B7_BREBE</name>
<accession>A0ABY9T2B7</accession>
<keyword evidence="2" id="KW-1185">Reference proteome</keyword>
<evidence type="ECO:0000313" key="1">
    <source>
        <dbReference type="EMBL" id="WNC14255.1"/>
    </source>
</evidence>